<accession>A0A7E6CRB2</accession>
<dbReference type="GO" id="GO:0005102">
    <property type="term" value="F:signaling receptor binding"/>
    <property type="evidence" value="ECO:0007669"/>
    <property type="project" value="TreeGrafter"/>
</dbReference>
<dbReference type="InterPro" id="IPR037055">
    <property type="entry name" value="MHC_I-like_Ag-recog_sf"/>
</dbReference>
<comment type="function">
    <text evidence="1">Involved in the presentation of foreign antigens to the immune system.</text>
</comment>
<dbReference type="Gene3D" id="3.30.500.10">
    <property type="entry name" value="MHC class I-like antigen recognition-like"/>
    <property type="match status" value="1"/>
</dbReference>
<keyword evidence="14" id="KW-1185">Reference proteome</keyword>
<organism evidence="14 15">
    <name type="scientific">Phyllostomus discolor</name>
    <name type="common">pale spear-nosed bat</name>
    <dbReference type="NCBI Taxonomy" id="89673"/>
    <lineage>
        <taxon>Eukaryota</taxon>
        <taxon>Metazoa</taxon>
        <taxon>Chordata</taxon>
        <taxon>Craniata</taxon>
        <taxon>Vertebrata</taxon>
        <taxon>Euteleostomi</taxon>
        <taxon>Mammalia</taxon>
        <taxon>Eutheria</taxon>
        <taxon>Laurasiatheria</taxon>
        <taxon>Chiroptera</taxon>
        <taxon>Yangochiroptera</taxon>
        <taxon>Phyllostomidae</taxon>
        <taxon>Phyllostominae</taxon>
        <taxon>Phyllostomus</taxon>
    </lineage>
</organism>
<dbReference type="FunFam" id="2.60.40.10:FF:000014">
    <property type="entry name" value="H-2 class I histocompatibility antigen, alpha chain"/>
    <property type="match status" value="1"/>
</dbReference>
<dbReference type="GO" id="GO:0098553">
    <property type="term" value="C:lumenal side of endoplasmic reticulum membrane"/>
    <property type="evidence" value="ECO:0007669"/>
    <property type="project" value="UniProtKB-ARBA"/>
</dbReference>
<dbReference type="KEGG" id="pdic:114510838"/>
<feature type="domain" description="Ig-like" evidence="13">
    <location>
        <begin position="225"/>
        <end position="313"/>
    </location>
</feature>
<dbReference type="InterPro" id="IPR003597">
    <property type="entry name" value="Ig_C1-set"/>
</dbReference>
<keyword evidence="12" id="KW-0732">Signal</keyword>
<dbReference type="GO" id="GO:0002486">
    <property type="term" value="P:antigen processing and presentation of endogenous peptide antigen via MHC class I via ER pathway, TAP-independent"/>
    <property type="evidence" value="ECO:0007669"/>
    <property type="project" value="TreeGrafter"/>
</dbReference>
<dbReference type="PROSITE" id="PS50835">
    <property type="entry name" value="IG_LIKE"/>
    <property type="match status" value="1"/>
</dbReference>
<keyword evidence="5 11" id="KW-0812">Transmembrane</keyword>
<evidence type="ECO:0000256" key="11">
    <source>
        <dbReference type="SAM" id="Phobius"/>
    </source>
</evidence>
<dbReference type="GO" id="GO:0006955">
    <property type="term" value="P:immune response"/>
    <property type="evidence" value="ECO:0007669"/>
    <property type="project" value="TreeGrafter"/>
</dbReference>
<evidence type="ECO:0000256" key="2">
    <source>
        <dbReference type="ARBA" id="ARBA00004479"/>
    </source>
</evidence>
<dbReference type="InterPro" id="IPR011162">
    <property type="entry name" value="MHC_I/II-like_Ag-recog"/>
</dbReference>
<dbReference type="GO" id="GO:0002476">
    <property type="term" value="P:antigen processing and presentation of endogenous peptide antigen via MHC class Ib"/>
    <property type="evidence" value="ECO:0007669"/>
    <property type="project" value="TreeGrafter"/>
</dbReference>
<evidence type="ECO:0000259" key="13">
    <source>
        <dbReference type="PROSITE" id="PS50835"/>
    </source>
</evidence>
<dbReference type="GO" id="GO:0009897">
    <property type="term" value="C:external side of plasma membrane"/>
    <property type="evidence" value="ECO:0007669"/>
    <property type="project" value="TreeGrafter"/>
</dbReference>
<evidence type="ECO:0000256" key="9">
    <source>
        <dbReference type="ARBA" id="ARBA00023180"/>
    </source>
</evidence>
<protein>
    <submittedName>
        <fullName evidence="15">HLA class I histocompatibility antigen, alpha chain G-like</fullName>
    </submittedName>
</protein>
<dbReference type="PROSITE" id="PS00290">
    <property type="entry name" value="IG_MHC"/>
    <property type="match status" value="1"/>
</dbReference>
<dbReference type="GO" id="GO:0030670">
    <property type="term" value="C:phagocytic vesicle membrane"/>
    <property type="evidence" value="ECO:0007669"/>
    <property type="project" value="UniProtKB-ARBA"/>
</dbReference>
<dbReference type="InterPro" id="IPR011161">
    <property type="entry name" value="MHC_I-like_Ag-recog"/>
</dbReference>
<evidence type="ECO:0000256" key="8">
    <source>
        <dbReference type="ARBA" id="ARBA00023136"/>
    </source>
</evidence>
<dbReference type="InterPro" id="IPR036179">
    <property type="entry name" value="Ig-like_dom_sf"/>
</dbReference>
<dbReference type="FunFam" id="3.30.500.10:FF:000001">
    <property type="entry name" value="H-2 class I histocompatibility antigen, alpha chain"/>
    <property type="match status" value="1"/>
</dbReference>
<dbReference type="InterPro" id="IPR001039">
    <property type="entry name" value="MHC_I_a_a1/a2"/>
</dbReference>
<dbReference type="Proteomes" id="UP000504628">
    <property type="component" value="Chromosome 12"/>
</dbReference>
<proteinExistence type="inferred from homology"/>
<keyword evidence="7 11" id="KW-1133">Transmembrane helix</keyword>
<dbReference type="GO" id="GO:0001916">
    <property type="term" value="P:positive regulation of T cell mediated cytotoxicity"/>
    <property type="evidence" value="ECO:0007669"/>
    <property type="project" value="TreeGrafter"/>
</dbReference>
<dbReference type="PRINTS" id="PR01638">
    <property type="entry name" value="MHCCLASSI"/>
</dbReference>
<keyword evidence="6" id="KW-0391">Immunity</keyword>
<name>A0A7E6CRB2_9CHIR</name>
<feature type="transmembrane region" description="Helical" evidence="11">
    <location>
        <begin position="322"/>
        <end position="344"/>
    </location>
</feature>
<comment type="subcellular location">
    <subcellularLocation>
        <location evidence="2">Membrane</location>
        <topology evidence="2">Single-pass type I membrane protein</topology>
    </subcellularLocation>
</comment>
<evidence type="ECO:0000313" key="14">
    <source>
        <dbReference type="Proteomes" id="UP000504628"/>
    </source>
</evidence>
<dbReference type="InterPro" id="IPR050208">
    <property type="entry name" value="MHC_class-I_related"/>
</dbReference>
<dbReference type="Pfam" id="PF07654">
    <property type="entry name" value="C1-set"/>
    <property type="match status" value="1"/>
</dbReference>
<dbReference type="AlphaFoldDB" id="A0A7E6CRB2"/>
<dbReference type="OrthoDB" id="8936120at2759"/>
<feature type="non-terminal residue" evidence="15">
    <location>
        <position position="366"/>
    </location>
</feature>
<evidence type="ECO:0000256" key="7">
    <source>
        <dbReference type="ARBA" id="ARBA00022989"/>
    </source>
</evidence>
<dbReference type="GeneID" id="114510838"/>
<evidence type="ECO:0000256" key="3">
    <source>
        <dbReference type="ARBA" id="ARBA00006909"/>
    </source>
</evidence>
<keyword evidence="9" id="KW-0325">Glycoprotein</keyword>
<feature type="chain" id="PRO_5028907899" evidence="12">
    <location>
        <begin position="28"/>
        <end position="366"/>
    </location>
</feature>
<sequence>MGRPSLFLLLSGALALALALAVTQTWAGQVSFQPPGPHSLRIFSSSVSGPGRGKSQFKVLVYVDDTEIVRFDSDAPNPRLEPRVPWMEQPWVEQEDPQFWDYYTSLIKKYEKMYGGNLNNLRAHYNQSEDGAHTFQEMRGCDLRWDGRFLRGYTQLAYDGTDFICLNEDLDSWTPTDTAARITWRQLVELPAAEQRQRVLGDICVHWLRLFLENGKETLLQTDPPKTHVTHHPISDHEVTLRCWALGFYPADITLTWQHEGEDLTQDMELVETRPAGDGTFQKWAAVAVPPGEEQRYTCLVQHQGLPEPLTLRWDPPPQTTIIIMGIAAALGLLGAVVTGAVLWRKKCSGEQGVGLSFLSPLGVKP</sequence>
<dbReference type="SUPFAM" id="SSF54452">
    <property type="entry name" value="MHC antigen-recognition domain"/>
    <property type="match status" value="1"/>
</dbReference>
<dbReference type="Gene3D" id="2.60.40.10">
    <property type="entry name" value="Immunoglobulins"/>
    <property type="match status" value="1"/>
</dbReference>
<evidence type="ECO:0000256" key="1">
    <source>
        <dbReference type="ARBA" id="ARBA00002297"/>
    </source>
</evidence>
<feature type="signal peptide" evidence="12">
    <location>
        <begin position="1"/>
        <end position="27"/>
    </location>
</feature>
<dbReference type="Pfam" id="PF00129">
    <property type="entry name" value="MHC_I"/>
    <property type="match status" value="1"/>
</dbReference>
<dbReference type="CDD" id="cd07698">
    <property type="entry name" value="IgC1_MHC_I_alpha3"/>
    <property type="match status" value="1"/>
</dbReference>
<comment type="similarity">
    <text evidence="3 10">Belongs to the MHC class I family.</text>
</comment>
<dbReference type="PANTHER" id="PTHR16675">
    <property type="entry name" value="MHC CLASS I-RELATED"/>
    <property type="match status" value="1"/>
</dbReference>
<dbReference type="SUPFAM" id="SSF48726">
    <property type="entry name" value="Immunoglobulin"/>
    <property type="match status" value="1"/>
</dbReference>
<keyword evidence="8 11" id="KW-0472">Membrane</keyword>
<gene>
    <name evidence="15" type="primary">LOC114510838</name>
</gene>
<dbReference type="GO" id="GO:0042612">
    <property type="term" value="C:MHC class I protein complex"/>
    <property type="evidence" value="ECO:0007669"/>
    <property type="project" value="UniProtKB-KW"/>
</dbReference>
<dbReference type="SMART" id="SM00407">
    <property type="entry name" value="IGc1"/>
    <property type="match status" value="1"/>
</dbReference>
<reference evidence="15" key="1">
    <citation type="submission" date="2025-08" db="UniProtKB">
        <authorList>
            <consortium name="RefSeq"/>
        </authorList>
    </citation>
    <scope>IDENTIFICATION</scope>
    <source>
        <tissue evidence="15">Muscle</tissue>
    </source>
</reference>
<dbReference type="InterPro" id="IPR007110">
    <property type="entry name" value="Ig-like_dom"/>
</dbReference>
<evidence type="ECO:0000256" key="10">
    <source>
        <dbReference type="RuleBase" id="RU004439"/>
    </source>
</evidence>
<evidence type="ECO:0000313" key="15">
    <source>
        <dbReference type="RefSeq" id="XP_035868644.1"/>
    </source>
</evidence>
<dbReference type="PANTHER" id="PTHR16675:SF251">
    <property type="entry name" value="HLA CLASS I HISTOCOMPATIBILITY ANTIGEN, C ALPHA CHAIN"/>
    <property type="match status" value="1"/>
</dbReference>
<dbReference type="RefSeq" id="XP_035868644.1">
    <property type="nucleotide sequence ID" value="XM_036012751.1"/>
</dbReference>
<dbReference type="InterPro" id="IPR013783">
    <property type="entry name" value="Ig-like_fold"/>
</dbReference>
<dbReference type="InterPro" id="IPR003006">
    <property type="entry name" value="Ig/MHC_CS"/>
</dbReference>
<keyword evidence="4" id="KW-0490">MHC I</keyword>
<dbReference type="InParanoid" id="A0A7E6CRB2"/>
<evidence type="ECO:0000256" key="5">
    <source>
        <dbReference type="ARBA" id="ARBA00022692"/>
    </source>
</evidence>
<evidence type="ECO:0000256" key="6">
    <source>
        <dbReference type="ARBA" id="ARBA00022859"/>
    </source>
</evidence>
<evidence type="ECO:0000256" key="4">
    <source>
        <dbReference type="ARBA" id="ARBA00022451"/>
    </source>
</evidence>
<evidence type="ECO:0000256" key="12">
    <source>
        <dbReference type="SAM" id="SignalP"/>
    </source>
</evidence>
<dbReference type="GO" id="GO:0005615">
    <property type="term" value="C:extracellular space"/>
    <property type="evidence" value="ECO:0007669"/>
    <property type="project" value="TreeGrafter"/>
</dbReference>
<dbReference type="GO" id="GO:0042605">
    <property type="term" value="F:peptide antigen binding"/>
    <property type="evidence" value="ECO:0007669"/>
    <property type="project" value="TreeGrafter"/>
</dbReference>